<dbReference type="CDD" id="cd00272">
    <property type="entry name" value="Chemokine_CC"/>
    <property type="match status" value="1"/>
</dbReference>
<dbReference type="InParanoid" id="A0A6J2RKA6"/>
<sequence length="92" mass="10610">MRSSHILLLCILGHALVTSVFCNNAIGPNNCCFKPYYPRPLHKRYVQSYYMTDYRCAKNAAILVTKKSRNICVDPNLTWVETMMKSLDESTF</sequence>
<dbReference type="SUPFAM" id="SSF54117">
    <property type="entry name" value="Interleukin 8-like chemokines"/>
    <property type="match status" value="1"/>
</dbReference>
<dbReference type="Proteomes" id="UP000504630">
    <property type="component" value="Chromosome 18"/>
</dbReference>
<evidence type="ECO:0000259" key="3">
    <source>
        <dbReference type="SMART" id="SM00199"/>
    </source>
</evidence>
<keyword evidence="2" id="KW-0732">Signal</keyword>
<feature type="chain" id="PRO_5026842056" evidence="2">
    <location>
        <begin position="23"/>
        <end position="92"/>
    </location>
</feature>
<dbReference type="SMART" id="SM00199">
    <property type="entry name" value="SCY"/>
    <property type="match status" value="1"/>
</dbReference>
<dbReference type="PANTHER" id="PTHR12015">
    <property type="entry name" value="SMALL INDUCIBLE CYTOKINE A"/>
    <property type="match status" value="1"/>
</dbReference>
<evidence type="ECO:0000313" key="4">
    <source>
        <dbReference type="Proteomes" id="UP000504630"/>
    </source>
</evidence>
<name>A0A6J2RKA6_COTGO</name>
<dbReference type="KEGG" id="cgob:115023615"/>
<keyword evidence="1" id="KW-0202">Cytokine</keyword>
<dbReference type="GO" id="GO:0006955">
    <property type="term" value="P:immune response"/>
    <property type="evidence" value="ECO:0007669"/>
    <property type="project" value="InterPro"/>
</dbReference>
<dbReference type="OrthoDB" id="8934837at2759"/>
<dbReference type="InterPro" id="IPR036048">
    <property type="entry name" value="Interleukin_8-like_sf"/>
</dbReference>
<accession>A0A6J2RKA6</accession>
<evidence type="ECO:0000256" key="1">
    <source>
        <dbReference type="ARBA" id="ARBA00022514"/>
    </source>
</evidence>
<dbReference type="Gene3D" id="2.40.50.40">
    <property type="match status" value="1"/>
</dbReference>
<dbReference type="GeneID" id="115023615"/>
<evidence type="ECO:0000313" key="5">
    <source>
        <dbReference type="RefSeq" id="XP_029310636.1"/>
    </source>
</evidence>
<dbReference type="GO" id="GO:0005615">
    <property type="term" value="C:extracellular space"/>
    <property type="evidence" value="ECO:0007669"/>
    <property type="project" value="UniProtKB-KW"/>
</dbReference>
<feature type="domain" description="Chemokine interleukin-8-like" evidence="3">
    <location>
        <begin position="28"/>
        <end position="87"/>
    </location>
</feature>
<keyword evidence="4" id="KW-1185">Reference proteome</keyword>
<dbReference type="RefSeq" id="XP_029310636.1">
    <property type="nucleotide sequence ID" value="XM_029454776.1"/>
</dbReference>
<proteinExistence type="predicted"/>
<reference evidence="5" key="1">
    <citation type="submission" date="2025-08" db="UniProtKB">
        <authorList>
            <consortium name="RefSeq"/>
        </authorList>
    </citation>
    <scope>IDENTIFICATION</scope>
</reference>
<feature type="signal peptide" evidence="2">
    <location>
        <begin position="1"/>
        <end position="22"/>
    </location>
</feature>
<protein>
    <submittedName>
        <fullName evidence="5">C-C motif chemokine 4-like</fullName>
    </submittedName>
</protein>
<dbReference type="AlphaFoldDB" id="A0A6J2RKA6"/>
<evidence type="ECO:0000256" key="2">
    <source>
        <dbReference type="SAM" id="SignalP"/>
    </source>
</evidence>
<gene>
    <name evidence="5" type="primary">LOC115023615</name>
</gene>
<dbReference type="GO" id="GO:0008009">
    <property type="term" value="F:chemokine activity"/>
    <property type="evidence" value="ECO:0007669"/>
    <property type="project" value="InterPro"/>
</dbReference>
<dbReference type="InterPro" id="IPR001811">
    <property type="entry name" value="Chemokine_IL8-like_dom"/>
</dbReference>
<dbReference type="Pfam" id="PF00048">
    <property type="entry name" value="IL8"/>
    <property type="match status" value="1"/>
</dbReference>
<dbReference type="InterPro" id="IPR039809">
    <property type="entry name" value="Chemokine_b/g/d"/>
</dbReference>
<organism evidence="4 5">
    <name type="scientific">Cottoperca gobio</name>
    <name type="common">Frogmouth</name>
    <name type="synonym">Aphritis gobio</name>
    <dbReference type="NCBI Taxonomy" id="56716"/>
    <lineage>
        <taxon>Eukaryota</taxon>
        <taxon>Metazoa</taxon>
        <taxon>Chordata</taxon>
        <taxon>Craniata</taxon>
        <taxon>Vertebrata</taxon>
        <taxon>Euteleostomi</taxon>
        <taxon>Actinopterygii</taxon>
        <taxon>Neopterygii</taxon>
        <taxon>Teleostei</taxon>
        <taxon>Neoteleostei</taxon>
        <taxon>Acanthomorphata</taxon>
        <taxon>Eupercaria</taxon>
        <taxon>Perciformes</taxon>
        <taxon>Notothenioidei</taxon>
        <taxon>Bovichtidae</taxon>
        <taxon>Cottoperca</taxon>
    </lineage>
</organism>